<dbReference type="PANTHER" id="PTHR13448:SF0">
    <property type="entry name" value="TRANSMEMBRANE PROTEIN 214"/>
    <property type="match status" value="1"/>
</dbReference>
<feature type="region of interest" description="Disordered" evidence="11">
    <location>
        <begin position="84"/>
        <end position="135"/>
    </location>
</feature>
<evidence type="ECO:0000256" key="9">
    <source>
        <dbReference type="ARBA" id="ARBA00023180"/>
    </source>
</evidence>
<evidence type="ECO:0000256" key="8">
    <source>
        <dbReference type="ARBA" id="ARBA00023136"/>
    </source>
</evidence>
<evidence type="ECO:0000256" key="1">
    <source>
        <dbReference type="ARBA" id="ARBA00004477"/>
    </source>
</evidence>
<comment type="caution">
    <text evidence="13">The sequence shown here is derived from an EMBL/GenBank/DDBJ whole genome shotgun (WGS) entry which is preliminary data.</text>
</comment>
<evidence type="ECO:0000256" key="12">
    <source>
        <dbReference type="SAM" id="Phobius"/>
    </source>
</evidence>
<evidence type="ECO:0000256" key="10">
    <source>
        <dbReference type="ARBA" id="ARBA00024938"/>
    </source>
</evidence>
<keyword evidence="5" id="KW-0053">Apoptosis</keyword>
<evidence type="ECO:0008006" key="15">
    <source>
        <dbReference type="Google" id="ProtNLM"/>
    </source>
</evidence>
<protein>
    <recommendedName>
        <fullName evidence="15">Transmembrane protein</fullName>
    </recommendedName>
</protein>
<keyword evidence="7 12" id="KW-1133">Transmembrane helix</keyword>
<dbReference type="PANTHER" id="PTHR13448">
    <property type="entry name" value="TRANSMEMBRANE PROTEIN 214"/>
    <property type="match status" value="1"/>
</dbReference>
<evidence type="ECO:0000256" key="5">
    <source>
        <dbReference type="ARBA" id="ARBA00022703"/>
    </source>
</evidence>
<evidence type="ECO:0000313" key="13">
    <source>
        <dbReference type="EMBL" id="KAK8965065.1"/>
    </source>
</evidence>
<evidence type="ECO:0000256" key="3">
    <source>
        <dbReference type="ARBA" id="ARBA00011720"/>
    </source>
</evidence>
<feature type="compositionally biased region" description="Low complexity" evidence="11">
    <location>
        <begin position="84"/>
        <end position="100"/>
    </location>
</feature>
<feature type="compositionally biased region" description="Low complexity" evidence="11">
    <location>
        <begin position="10"/>
        <end position="26"/>
    </location>
</feature>
<reference evidence="13 14" key="1">
    <citation type="journal article" date="2022" name="Nat. Plants">
        <title>Genomes of leafy and leafless Platanthera orchids illuminate the evolution of mycoheterotrophy.</title>
        <authorList>
            <person name="Li M.H."/>
            <person name="Liu K.W."/>
            <person name="Li Z."/>
            <person name="Lu H.C."/>
            <person name="Ye Q.L."/>
            <person name="Zhang D."/>
            <person name="Wang J.Y."/>
            <person name="Li Y.F."/>
            <person name="Zhong Z.M."/>
            <person name="Liu X."/>
            <person name="Yu X."/>
            <person name="Liu D.K."/>
            <person name="Tu X.D."/>
            <person name="Liu B."/>
            <person name="Hao Y."/>
            <person name="Liao X.Y."/>
            <person name="Jiang Y.T."/>
            <person name="Sun W.H."/>
            <person name="Chen J."/>
            <person name="Chen Y.Q."/>
            <person name="Ai Y."/>
            <person name="Zhai J.W."/>
            <person name="Wu S.S."/>
            <person name="Zhou Z."/>
            <person name="Hsiao Y.Y."/>
            <person name="Wu W.L."/>
            <person name="Chen Y.Y."/>
            <person name="Lin Y.F."/>
            <person name="Hsu J.L."/>
            <person name="Li C.Y."/>
            <person name="Wang Z.W."/>
            <person name="Zhao X."/>
            <person name="Zhong W.Y."/>
            <person name="Ma X.K."/>
            <person name="Ma L."/>
            <person name="Huang J."/>
            <person name="Chen G.Z."/>
            <person name="Huang M.Z."/>
            <person name="Huang L."/>
            <person name="Peng D.H."/>
            <person name="Luo Y.B."/>
            <person name="Zou S.Q."/>
            <person name="Chen S.P."/>
            <person name="Lan S."/>
            <person name="Tsai W.C."/>
            <person name="Van de Peer Y."/>
            <person name="Liu Z.J."/>
        </authorList>
    </citation>
    <scope>NUCLEOTIDE SEQUENCE [LARGE SCALE GENOMIC DNA]</scope>
    <source>
        <strain evidence="13">Lor288</strain>
    </source>
</reference>
<keyword evidence="6" id="KW-0256">Endoplasmic reticulum</keyword>
<evidence type="ECO:0000256" key="6">
    <source>
        <dbReference type="ARBA" id="ARBA00022824"/>
    </source>
</evidence>
<keyword evidence="4 12" id="KW-0812">Transmembrane</keyword>
<evidence type="ECO:0000256" key="7">
    <source>
        <dbReference type="ARBA" id="ARBA00022989"/>
    </source>
</evidence>
<evidence type="ECO:0000256" key="11">
    <source>
        <dbReference type="SAM" id="MobiDB-lite"/>
    </source>
</evidence>
<sequence>MDLILDSNLTSGDASGDSPGSSTASTHGWQKVTYPKRQRRQQQTVPPAGVHRSNGIPHPEQPNVFASVEKKALDRRHAIESSADAAVAANGSSPSVALAASDEDEESSGAEIRRGVGQDNGTEGEKRIKQKKPKKPKITVQEAALKINDADLAAFLADVSASYEMQEQIQLMRFADYFARAFSSVSASQFPWAKMFQESPLSKIVEVPISSIQNPVYSTAVDWIAQKSPEALGEFILWCLDGILADLASQQAAAKGSKKATQPSPSKSQVAVFVVLAMTLRRKPDILVSLLPKLRDNPIYQGQDKVPVFVWIIAQVSQVDLLSGMHAWAHFLLPLVCGKSGNPQTRGFALQLVERILAQPKARSILQNGVVRKGERLVPPSALDLLIRLTFPTPSARLKATERFEEVYPPLKELALAGSPGAKSTKQASQQILPYTVKAMQENNPVLTQEAASVFIWCLAQSPDCYKQWEKIYSYNMDASISVLRKLSDEWKEHLVKLSPTGPLKETLEYLRAVNAKSLSPASDAGIEVSIKEADKYCKVLLGRLTRRATCIKSGVIVLAVAVAVGFILVPDMDLFGPMKLQALLSSLQSP</sequence>
<name>A0ABR2MLQ3_9ASPA</name>
<comment type="function">
    <text evidence="10">Critical mediator, in cooperation with CASP4, of endoplasmic reticulum-stress induced apoptosis. Required or the activation of CASP4 following endoplasmic reticulum stress.</text>
</comment>
<proteinExistence type="inferred from homology"/>
<feature type="transmembrane region" description="Helical" evidence="12">
    <location>
        <begin position="552"/>
        <end position="570"/>
    </location>
</feature>
<dbReference type="Pfam" id="PF10151">
    <property type="entry name" value="TMEM214"/>
    <property type="match status" value="1"/>
</dbReference>
<evidence type="ECO:0000256" key="4">
    <source>
        <dbReference type="ARBA" id="ARBA00022692"/>
    </source>
</evidence>
<comment type="similarity">
    <text evidence="2">Belongs to the TMEM214 family.</text>
</comment>
<keyword evidence="8 12" id="KW-0472">Membrane</keyword>
<gene>
    <name evidence="13" type="ORF">KSP40_PGU010256</name>
</gene>
<comment type="subunit">
    <text evidence="3">Constitutively interacts with CASP4; required for the localization of procaspase 4 to the ER.</text>
</comment>
<keyword evidence="14" id="KW-1185">Reference proteome</keyword>
<dbReference type="EMBL" id="JBBWWR010000006">
    <property type="protein sequence ID" value="KAK8965065.1"/>
    <property type="molecule type" value="Genomic_DNA"/>
</dbReference>
<dbReference type="InterPro" id="IPR019308">
    <property type="entry name" value="TMEM214"/>
</dbReference>
<feature type="region of interest" description="Disordered" evidence="11">
    <location>
        <begin position="1"/>
        <end position="66"/>
    </location>
</feature>
<evidence type="ECO:0000256" key="2">
    <source>
        <dbReference type="ARBA" id="ARBA00007984"/>
    </source>
</evidence>
<dbReference type="Proteomes" id="UP001412067">
    <property type="component" value="Unassembled WGS sequence"/>
</dbReference>
<accession>A0ABR2MLQ3</accession>
<organism evidence="13 14">
    <name type="scientific">Platanthera guangdongensis</name>
    <dbReference type="NCBI Taxonomy" id="2320717"/>
    <lineage>
        <taxon>Eukaryota</taxon>
        <taxon>Viridiplantae</taxon>
        <taxon>Streptophyta</taxon>
        <taxon>Embryophyta</taxon>
        <taxon>Tracheophyta</taxon>
        <taxon>Spermatophyta</taxon>
        <taxon>Magnoliopsida</taxon>
        <taxon>Liliopsida</taxon>
        <taxon>Asparagales</taxon>
        <taxon>Orchidaceae</taxon>
        <taxon>Orchidoideae</taxon>
        <taxon>Orchideae</taxon>
        <taxon>Orchidinae</taxon>
        <taxon>Platanthera</taxon>
    </lineage>
</organism>
<comment type="subcellular location">
    <subcellularLocation>
        <location evidence="1">Endoplasmic reticulum membrane</location>
        <topology evidence="1">Multi-pass membrane protein</topology>
    </subcellularLocation>
</comment>
<keyword evidence="9" id="KW-0325">Glycoprotein</keyword>
<evidence type="ECO:0000313" key="14">
    <source>
        <dbReference type="Proteomes" id="UP001412067"/>
    </source>
</evidence>